<dbReference type="Proteomes" id="UP000030151">
    <property type="component" value="Unassembled WGS sequence"/>
</dbReference>
<name>A0A014P772_9HYPO</name>
<dbReference type="EMBL" id="JELW01000025">
    <property type="protein sequence ID" value="EXU98619.1"/>
    <property type="molecule type" value="Genomic_DNA"/>
</dbReference>
<dbReference type="InterPro" id="IPR024645">
    <property type="entry name" value="Mitochondr_Som1"/>
</dbReference>
<dbReference type="AlphaFoldDB" id="A0A014P772"/>
<evidence type="ECO:0000313" key="3">
    <source>
        <dbReference type="Proteomes" id="UP000030151"/>
    </source>
</evidence>
<comment type="caution">
    <text evidence="2">The sequence shown here is derived from an EMBL/GenBank/DDBJ whole genome shotgun (WGS) entry which is preliminary data.</text>
</comment>
<protein>
    <submittedName>
        <fullName evidence="2">Uncharacterized protein</fullName>
    </submittedName>
</protein>
<feature type="compositionally biased region" description="Basic and acidic residues" evidence="1">
    <location>
        <begin position="128"/>
        <end position="138"/>
    </location>
</feature>
<dbReference type="Pfam" id="PF11093">
    <property type="entry name" value="Mitochondr_Som1"/>
    <property type="match status" value="1"/>
</dbReference>
<feature type="region of interest" description="Disordered" evidence="1">
    <location>
        <begin position="124"/>
        <end position="153"/>
    </location>
</feature>
<gene>
    <name evidence="2" type="ORF">X797_008333</name>
</gene>
<evidence type="ECO:0000313" key="2">
    <source>
        <dbReference type="EMBL" id="EXU98619.1"/>
    </source>
</evidence>
<reference evidence="2 3" key="1">
    <citation type="submission" date="2014-02" db="EMBL/GenBank/DDBJ databases">
        <title>The genome sequence of the entomopathogenic fungus Metarhizium robertsii ARSEF 2575.</title>
        <authorList>
            <person name="Giuliano Garisto Donzelli B."/>
            <person name="Roe B.A."/>
            <person name="Macmil S.L."/>
            <person name="Krasnoff S.B."/>
            <person name="Gibson D.M."/>
        </authorList>
    </citation>
    <scope>NUCLEOTIDE SEQUENCE [LARGE SCALE GENOMIC DNA]</scope>
    <source>
        <strain evidence="2 3">ARSEF 2575</strain>
    </source>
</reference>
<sequence length="153" mass="17154">MTPPCHSFPASELPARIQLDVHGRRRKPAPGANSKIDLSACELLQMLQYKCEVQRPLSRESAVQCFPVDRLFRRYVCTCVCCVLLVSLGLRSSLCRLVGADKAARCADRKGSFMVETTAWEGRNAQLEQKDGDGEGKKRPFQWSGSWHDDVAR</sequence>
<organism evidence="2 3">
    <name type="scientific">Metarhizium robertsii</name>
    <dbReference type="NCBI Taxonomy" id="568076"/>
    <lineage>
        <taxon>Eukaryota</taxon>
        <taxon>Fungi</taxon>
        <taxon>Dikarya</taxon>
        <taxon>Ascomycota</taxon>
        <taxon>Pezizomycotina</taxon>
        <taxon>Sordariomycetes</taxon>
        <taxon>Hypocreomycetidae</taxon>
        <taxon>Hypocreales</taxon>
        <taxon>Clavicipitaceae</taxon>
        <taxon>Metarhizium</taxon>
    </lineage>
</organism>
<dbReference type="GO" id="GO:0042720">
    <property type="term" value="C:mitochondrial inner membrane peptidase complex"/>
    <property type="evidence" value="ECO:0007669"/>
    <property type="project" value="InterPro"/>
</dbReference>
<evidence type="ECO:0000256" key="1">
    <source>
        <dbReference type="SAM" id="MobiDB-lite"/>
    </source>
</evidence>
<dbReference type="HOGENOM" id="CLU_142986_1_0_1"/>
<proteinExistence type="predicted"/>
<accession>A0A014P772</accession>